<dbReference type="GO" id="GO:0004197">
    <property type="term" value="F:cysteine-type endopeptidase activity"/>
    <property type="evidence" value="ECO:0007669"/>
    <property type="project" value="InterPro"/>
</dbReference>
<dbReference type="InterPro" id="IPR029030">
    <property type="entry name" value="Caspase-like_dom_sf"/>
</dbReference>
<evidence type="ECO:0000259" key="2">
    <source>
        <dbReference type="Pfam" id="PF00656"/>
    </source>
</evidence>
<comment type="similarity">
    <text evidence="1">Belongs to the peptidase C14B family.</text>
</comment>
<organism evidence="3">
    <name type="scientific">Compsopogon caeruleus</name>
    <dbReference type="NCBI Taxonomy" id="31354"/>
    <lineage>
        <taxon>Eukaryota</taxon>
        <taxon>Rhodophyta</taxon>
        <taxon>Compsopogonophyceae</taxon>
        <taxon>Compsopogonales</taxon>
        <taxon>Compsopogonaceae</taxon>
        <taxon>Compsopogon</taxon>
    </lineage>
</organism>
<evidence type="ECO:0000256" key="1">
    <source>
        <dbReference type="ARBA" id="ARBA00009005"/>
    </source>
</evidence>
<dbReference type="AlphaFoldDB" id="A0A7S1XHI8"/>
<dbReference type="Pfam" id="PF00656">
    <property type="entry name" value="Peptidase_C14"/>
    <property type="match status" value="1"/>
</dbReference>
<protein>
    <recommendedName>
        <fullName evidence="2">Peptidase C14 caspase domain-containing protein</fullName>
    </recommendedName>
</protein>
<dbReference type="Gene3D" id="3.40.50.12660">
    <property type="match status" value="2"/>
</dbReference>
<sequence length="368" mass="38582">MTKKALLIGCNYPGSNAELKGCVNDVMTMKEILTTVKGFSESDITILIDTDSKFTSPTGANIRKALDSMIPMVSSGDVLFVHFSGHGTQITSMDEKDWKNEALCPTDMNLIPDDDLKEWTSKLPQGLHLTVVTDCCHSGGMLDHTEITISGDKSGNPIASSPDFNNRSLPASDVAAMLSKMLGQNVESNALRAALGKAFGSDASPYAAGIMKAVESMVPQEHQATVRGLLRFLPCFSGMTGGSKPTATASTTAPANMASSSQAGMGGNGGVMGMLGNIMKPPAPPKVGDDVGILITGCQSNETSADVREGSTAYGALTNAIKTCLAQDPSLSHRQLVTNVRAHLRQGGFSQNPCLECSEANADTPFIC</sequence>
<dbReference type="EMBL" id="HBGH01017580">
    <property type="protein sequence ID" value="CAD9237638.1"/>
    <property type="molecule type" value="Transcribed_RNA"/>
</dbReference>
<dbReference type="GO" id="GO:0005737">
    <property type="term" value="C:cytoplasm"/>
    <property type="evidence" value="ECO:0007669"/>
    <property type="project" value="TreeGrafter"/>
</dbReference>
<reference evidence="3" key="1">
    <citation type="submission" date="2021-01" db="EMBL/GenBank/DDBJ databases">
        <authorList>
            <person name="Corre E."/>
            <person name="Pelletier E."/>
            <person name="Niang G."/>
            <person name="Scheremetjew M."/>
            <person name="Finn R."/>
            <person name="Kale V."/>
            <person name="Holt S."/>
            <person name="Cochrane G."/>
            <person name="Meng A."/>
            <person name="Brown T."/>
            <person name="Cohen L."/>
        </authorList>
    </citation>
    <scope>NUCLEOTIDE SEQUENCE</scope>
    <source>
        <strain evidence="3">SAG 36.94</strain>
    </source>
</reference>
<accession>A0A7S1XHI8</accession>
<dbReference type="SUPFAM" id="SSF52129">
    <property type="entry name" value="Caspase-like"/>
    <property type="match status" value="1"/>
</dbReference>
<gene>
    <name evidence="3" type="ORF">CCAE0312_LOCUS9737</name>
</gene>
<feature type="domain" description="Peptidase C14 caspase" evidence="2">
    <location>
        <begin position="3"/>
        <end position="359"/>
    </location>
</feature>
<dbReference type="PANTHER" id="PTHR48104:SF30">
    <property type="entry name" value="METACASPASE-1"/>
    <property type="match status" value="1"/>
</dbReference>
<proteinExistence type="inferred from homology"/>
<evidence type="ECO:0000313" key="3">
    <source>
        <dbReference type="EMBL" id="CAD9237638.1"/>
    </source>
</evidence>
<dbReference type="InterPro" id="IPR050452">
    <property type="entry name" value="Metacaspase"/>
</dbReference>
<name>A0A7S1XHI8_9RHOD</name>
<dbReference type="GO" id="GO:0006508">
    <property type="term" value="P:proteolysis"/>
    <property type="evidence" value="ECO:0007669"/>
    <property type="project" value="InterPro"/>
</dbReference>
<dbReference type="InterPro" id="IPR011600">
    <property type="entry name" value="Pept_C14_caspase"/>
</dbReference>
<dbReference type="PANTHER" id="PTHR48104">
    <property type="entry name" value="METACASPASE-4"/>
    <property type="match status" value="1"/>
</dbReference>